<dbReference type="Proteomes" id="UP000324222">
    <property type="component" value="Unassembled WGS sequence"/>
</dbReference>
<proteinExistence type="predicted"/>
<sequence>MNVIRRRKNHGGLSLVHKAVSALQFSQTPRANKPLGRAVDRRRPQRYQKRALEDLAVLPEVV</sequence>
<accession>A0A5B7E5M2</accession>
<organism evidence="1 2">
    <name type="scientific">Portunus trituberculatus</name>
    <name type="common">Swimming crab</name>
    <name type="synonym">Neptunus trituberculatus</name>
    <dbReference type="NCBI Taxonomy" id="210409"/>
    <lineage>
        <taxon>Eukaryota</taxon>
        <taxon>Metazoa</taxon>
        <taxon>Ecdysozoa</taxon>
        <taxon>Arthropoda</taxon>
        <taxon>Crustacea</taxon>
        <taxon>Multicrustacea</taxon>
        <taxon>Malacostraca</taxon>
        <taxon>Eumalacostraca</taxon>
        <taxon>Eucarida</taxon>
        <taxon>Decapoda</taxon>
        <taxon>Pleocyemata</taxon>
        <taxon>Brachyura</taxon>
        <taxon>Eubrachyura</taxon>
        <taxon>Portunoidea</taxon>
        <taxon>Portunidae</taxon>
        <taxon>Portuninae</taxon>
        <taxon>Portunus</taxon>
    </lineage>
</organism>
<evidence type="ECO:0000313" key="1">
    <source>
        <dbReference type="EMBL" id="MPC28605.1"/>
    </source>
</evidence>
<dbReference type="AlphaFoldDB" id="A0A5B7E5M2"/>
<protein>
    <submittedName>
        <fullName evidence="1">Uncharacterized protein</fullName>
    </submittedName>
</protein>
<gene>
    <name evidence="1" type="ORF">E2C01_021813</name>
</gene>
<comment type="caution">
    <text evidence="1">The sequence shown here is derived from an EMBL/GenBank/DDBJ whole genome shotgun (WGS) entry which is preliminary data.</text>
</comment>
<dbReference type="EMBL" id="VSRR010001940">
    <property type="protein sequence ID" value="MPC28605.1"/>
    <property type="molecule type" value="Genomic_DNA"/>
</dbReference>
<reference evidence="1 2" key="1">
    <citation type="submission" date="2019-05" db="EMBL/GenBank/DDBJ databases">
        <title>Another draft genome of Portunus trituberculatus and its Hox gene families provides insights of decapod evolution.</title>
        <authorList>
            <person name="Jeong J.-H."/>
            <person name="Song I."/>
            <person name="Kim S."/>
            <person name="Choi T."/>
            <person name="Kim D."/>
            <person name="Ryu S."/>
            <person name="Kim W."/>
        </authorList>
    </citation>
    <scope>NUCLEOTIDE SEQUENCE [LARGE SCALE GENOMIC DNA]</scope>
    <source>
        <tissue evidence="1">Muscle</tissue>
    </source>
</reference>
<evidence type="ECO:0000313" key="2">
    <source>
        <dbReference type="Proteomes" id="UP000324222"/>
    </source>
</evidence>
<keyword evidence="2" id="KW-1185">Reference proteome</keyword>
<name>A0A5B7E5M2_PORTR</name>